<dbReference type="PANTHER" id="PTHR24543">
    <property type="entry name" value="MULTICOPPER OXIDASE-RELATED"/>
    <property type="match status" value="1"/>
</dbReference>
<dbReference type="EMBL" id="CAWYQH010000096">
    <property type="protein sequence ID" value="CAK8682892.1"/>
    <property type="molecule type" value="Genomic_DNA"/>
</dbReference>
<reference evidence="4 5" key="1">
    <citation type="submission" date="2024-02" db="EMBL/GenBank/DDBJ databases">
        <authorList>
            <person name="Daric V."/>
            <person name="Darras S."/>
        </authorList>
    </citation>
    <scope>NUCLEOTIDE SEQUENCE [LARGE SCALE GENOMIC DNA]</scope>
</reference>
<evidence type="ECO:0000313" key="4">
    <source>
        <dbReference type="EMBL" id="CAK8682892.1"/>
    </source>
</evidence>
<dbReference type="InterPro" id="IPR000421">
    <property type="entry name" value="FA58C"/>
</dbReference>
<dbReference type="CDD" id="cd00057">
    <property type="entry name" value="FA58C"/>
    <property type="match status" value="1"/>
</dbReference>
<dbReference type="Proteomes" id="UP001642483">
    <property type="component" value="Unassembled WGS sequence"/>
</dbReference>
<feature type="compositionally biased region" description="Polar residues" evidence="1">
    <location>
        <begin position="31"/>
        <end position="40"/>
    </location>
</feature>
<sequence>MQNLILVFCLINFVISGNANQQVCLTLTHQGDNHEPSSAQGPPGRRGPPGIPGTKGSIGPPGVQGVPGQGVCNPTEIEELRGKLQAVEDALNVIIVERREQKRHDEAASCTVGLKDGRVRNEDITASSVNGVGREAFRARLDNTFGSESNIGAWSPRDESVSHWIQIDLKVSTSLTGVITQGRPSGSPYPNFVRSYKISYGNSTSDMQTIQSGGKDLIFQGNRDVKDTKVTNIFPHAVVARYIRLIIVMHNRYPNLRLEYLTC</sequence>
<gene>
    <name evidence="4" type="ORF">CVLEPA_LOCUS14018</name>
</gene>
<evidence type="ECO:0000256" key="2">
    <source>
        <dbReference type="SAM" id="SignalP"/>
    </source>
</evidence>
<dbReference type="PROSITE" id="PS50022">
    <property type="entry name" value="FA58C_3"/>
    <property type="match status" value="1"/>
</dbReference>
<dbReference type="SUPFAM" id="SSF49785">
    <property type="entry name" value="Galactose-binding domain-like"/>
    <property type="match status" value="1"/>
</dbReference>
<evidence type="ECO:0000259" key="3">
    <source>
        <dbReference type="PROSITE" id="PS50022"/>
    </source>
</evidence>
<feature type="chain" id="PRO_5046924533" description="F5/8 type C domain-containing protein" evidence="2">
    <location>
        <begin position="20"/>
        <end position="263"/>
    </location>
</feature>
<accession>A0ABP0FTF7</accession>
<feature type="domain" description="F5/8 type C" evidence="3">
    <location>
        <begin position="107"/>
        <end position="263"/>
    </location>
</feature>
<feature type="signal peptide" evidence="2">
    <location>
        <begin position="1"/>
        <end position="19"/>
    </location>
</feature>
<dbReference type="Gene3D" id="1.20.5.320">
    <property type="entry name" value="6-Phosphogluconate Dehydrogenase, domain 3"/>
    <property type="match status" value="1"/>
</dbReference>
<dbReference type="PROSITE" id="PS01285">
    <property type="entry name" value="FA58C_1"/>
    <property type="match status" value="1"/>
</dbReference>
<proteinExistence type="predicted"/>
<protein>
    <recommendedName>
        <fullName evidence="3">F5/8 type C domain-containing protein</fullName>
    </recommendedName>
</protein>
<feature type="region of interest" description="Disordered" evidence="1">
    <location>
        <begin position="31"/>
        <end position="65"/>
    </location>
</feature>
<keyword evidence="5" id="KW-1185">Reference proteome</keyword>
<dbReference type="Pfam" id="PF00754">
    <property type="entry name" value="F5_F8_type_C"/>
    <property type="match status" value="1"/>
</dbReference>
<evidence type="ECO:0000313" key="5">
    <source>
        <dbReference type="Proteomes" id="UP001642483"/>
    </source>
</evidence>
<evidence type="ECO:0000256" key="1">
    <source>
        <dbReference type="SAM" id="MobiDB-lite"/>
    </source>
</evidence>
<organism evidence="4 5">
    <name type="scientific">Clavelina lepadiformis</name>
    <name type="common">Light-bulb sea squirt</name>
    <name type="synonym">Ascidia lepadiformis</name>
    <dbReference type="NCBI Taxonomy" id="159417"/>
    <lineage>
        <taxon>Eukaryota</taxon>
        <taxon>Metazoa</taxon>
        <taxon>Chordata</taxon>
        <taxon>Tunicata</taxon>
        <taxon>Ascidiacea</taxon>
        <taxon>Aplousobranchia</taxon>
        <taxon>Clavelinidae</taxon>
        <taxon>Clavelina</taxon>
    </lineage>
</organism>
<name>A0ABP0FTF7_CLALP</name>
<dbReference type="InterPro" id="IPR008979">
    <property type="entry name" value="Galactose-bd-like_sf"/>
</dbReference>
<keyword evidence="2" id="KW-0732">Signal</keyword>
<dbReference type="Gene3D" id="2.60.120.260">
    <property type="entry name" value="Galactose-binding domain-like"/>
    <property type="match status" value="1"/>
</dbReference>
<dbReference type="SMART" id="SM00231">
    <property type="entry name" value="FA58C"/>
    <property type="match status" value="1"/>
</dbReference>
<dbReference type="PANTHER" id="PTHR24543:SF325">
    <property type="entry name" value="F5_8 TYPE C DOMAIN-CONTAINING PROTEIN"/>
    <property type="match status" value="1"/>
</dbReference>
<comment type="caution">
    <text evidence="4">The sequence shown here is derived from an EMBL/GenBank/DDBJ whole genome shotgun (WGS) entry which is preliminary data.</text>
</comment>